<evidence type="ECO:0000256" key="5">
    <source>
        <dbReference type="ARBA" id="ARBA00022884"/>
    </source>
</evidence>
<feature type="domain" description="TARBP1" evidence="13">
    <location>
        <begin position="319"/>
        <end position="407"/>
    </location>
</feature>
<evidence type="ECO:0000256" key="1">
    <source>
        <dbReference type="ARBA" id="ARBA00007228"/>
    </source>
</evidence>
<evidence type="ECO:0000256" key="10">
    <source>
        <dbReference type="ARBA" id="ARBA00093636"/>
    </source>
</evidence>
<dbReference type="InterPro" id="IPR044748">
    <property type="entry name" value="Trm3/TARBP1_C"/>
</dbReference>
<dbReference type="InterPro" id="IPR029028">
    <property type="entry name" value="Alpha/beta_knot_MTases"/>
</dbReference>
<protein>
    <recommendedName>
        <fullName evidence="10">tRNA (guanosine(18)-2'-O)-methyltransferase TARBP1</fullName>
        <ecNumber evidence="9">2.1.1.34</ecNumber>
    </recommendedName>
    <alternativeName>
        <fullName evidence="11">TAR RNA-binding protein 1</fullName>
    </alternativeName>
</protein>
<evidence type="ECO:0000256" key="8">
    <source>
        <dbReference type="ARBA" id="ARBA00093361"/>
    </source>
</evidence>
<keyword evidence="2 14" id="KW-0489">Methyltransferase</keyword>
<evidence type="ECO:0000259" key="12">
    <source>
        <dbReference type="Pfam" id="PF00588"/>
    </source>
</evidence>
<name>A0A9Q1CHL7_HOLLE</name>
<dbReference type="Pfam" id="PF00588">
    <property type="entry name" value="SpoU_methylase"/>
    <property type="match status" value="1"/>
</dbReference>
<dbReference type="InterPro" id="IPR056921">
    <property type="entry name" value="TARBP1_dom"/>
</dbReference>
<gene>
    <name evidence="14" type="ORF">HOLleu_08449</name>
</gene>
<comment type="similarity">
    <text evidence="1">Belongs to the class IV-like SAM-binding methyltransferase superfamily. RNA methyltransferase TrmH family.</text>
</comment>
<keyword evidence="5" id="KW-0694">RNA-binding</keyword>
<proteinExistence type="inferred from homology"/>
<dbReference type="GO" id="GO:0003723">
    <property type="term" value="F:RNA binding"/>
    <property type="evidence" value="ECO:0007669"/>
    <property type="project" value="UniProtKB-KW"/>
</dbReference>
<dbReference type="Proteomes" id="UP001152320">
    <property type="component" value="Chromosome 3"/>
</dbReference>
<dbReference type="InterPro" id="IPR045330">
    <property type="entry name" value="TRM3/TARBP1"/>
</dbReference>
<dbReference type="SUPFAM" id="SSF75217">
    <property type="entry name" value="alpha/beta knot"/>
    <property type="match status" value="1"/>
</dbReference>
<comment type="caution">
    <text evidence="14">The sequence shown here is derived from an EMBL/GenBank/DDBJ whole genome shotgun (WGS) entry which is preliminary data.</text>
</comment>
<dbReference type="Gene3D" id="3.40.1280.10">
    <property type="match status" value="1"/>
</dbReference>
<feature type="domain" description="tRNA/rRNA methyltransferase SpoU type" evidence="12">
    <location>
        <begin position="1474"/>
        <end position="1615"/>
    </location>
</feature>
<evidence type="ECO:0000256" key="3">
    <source>
        <dbReference type="ARBA" id="ARBA00022679"/>
    </source>
</evidence>
<dbReference type="OrthoDB" id="241340at2759"/>
<evidence type="ECO:0000256" key="11">
    <source>
        <dbReference type="ARBA" id="ARBA00093656"/>
    </source>
</evidence>
<comment type="function">
    <text evidence="8">S-adenosyl-L-methionine-dependent 2'-O-ribose methyltransferase that catalyzes the formation of 2'-O-methylguanosine at position 18 (Gm18) in a subset of tRNA. Selectively mediates Gm18 methylation of tRNAGln-TTG/CTG and tRNASer-TGA/GCT. Gm18 modification can enhance the stability of modified tRNAs.</text>
</comment>
<comment type="catalytic activity">
    <reaction evidence="7">
        <text>guanosine(18) in tRNA + S-adenosyl-L-methionine = 2'-O-methylguanosine(18) in tRNA + S-adenosyl-L-homocysteine + H(+)</text>
        <dbReference type="Rhea" id="RHEA:20077"/>
        <dbReference type="Rhea" id="RHEA-COMP:10190"/>
        <dbReference type="Rhea" id="RHEA-COMP:10192"/>
        <dbReference type="ChEBI" id="CHEBI:15378"/>
        <dbReference type="ChEBI" id="CHEBI:57856"/>
        <dbReference type="ChEBI" id="CHEBI:59789"/>
        <dbReference type="ChEBI" id="CHEBI:74269"/>
        <dbReference type="ChEBI" id="CHEBI:74445"/>
        <dbReference type="EC" id="2.1.1.34"/>
    </reaction>
    <physiologicalReaction direction="left-to-right" evidence="7">
        <dbReference type="Rhea" id="RHEA:20078"/>
    </physiologicalReaction>
</comment>
<dbReference type="FunFam" id="3.40.1280.10:FF:000010">
    <property type="entry name" value="probable methyltransferase TARBP1"/>
    <property type="match status" value="1"/>
</dbReference>
<evidence type="ECO:0000313" key="14">
    <source>
        <dbReference type="EMBL" id="KAJ8045438.1"/>
    </source>
</evidence>
<keyword evidence="3" id="KW-0808">Transferase</keyword>
<dbReference type="PANTHER" id="PTHR12029:SF11">
    <property type="entry name" value="METHYLTRANSFERASE TARBP1-RELATED"/>
    <property type="match status" value="1"/>
</dbReference>
<dbReference type="InterPro" id="IPR029026">
    <property type="entry name" value="tRNA_m1G_MTases_N"/>
</dbReference>
<dbReference type="GO" id="GO:0030488">
    <property type="term" value="P:tRNA methylation"/>
    <property type="evidence" value="ECO:0007669"/>
    <property type="project" value="InterPro"/>
</dbReference>
<dbReference type="GO" id="GO:0141100">
    <property type="term" value="F:tRNA (guanine(18)-2'-O)-methyltransferase activity"/>
    <property type="evidence" value="ECO:0007669"/>
    <property type="project" value="UniProtKB-EC"/>
</dbReference>
<dbReference type="PANTHER" id="PTHR12029">
    <property type="entry name" value="RNA METHYLTRANSFERASE"/>
    <property type="match status" value="1"/>
</dbReference>
<accession>A0A9Q1CHL7</accession>
<keyword evidence="6" id="KW-0007">Acetylation</keyword>
<evidence type="ECO:0000256" key="7">
    <source>
        <dbReference type="ARBA" id="ARBA00093266"/>
    </source>
</evidence>
<keyword evidence="4" id="KW-0949">S-adenosyl-L-methionine</keyword>
<evidence type="ECO:0000256" key="6">
    <source>
        <dbReference type="ARBA" id="ARBA00022990"/>
    </source>
</evidence>
<evidence type="ECO:0000259" key="13">
    <source>
        <dbReference type="Pfam" id="PF25050"/>
    </source>
</evidence>
<keyword evidence="15" id="KW-1185">Reference proteome</keyword>
<reference evidence="14" key="1">
    <citation type="submission" date="2021-10" db="EMBL/GenBank/DDBJ databases">
        <title>Tropical sea cucumber genome reveals ecological adaptation and Cuvierian tubules defense mechanism.</title>
        <authorList>
            <person name="Chen T."/>
        </authorList>
    </citation>
    <scope>NUCLEOTIDE SEQUENCE</scope>
    <source>
        <strain evidence="14">Nanhai2018</strain>
        <tissue evidence="14">Muscle</tissue>
    </source>
</reference>
<evidence type="ECO:0000256" key="4">
    <source>
        <dbReference type="ARBA" id="ARBA00022691"/>
    </source>
</evidence>
<dbReference type="CDD" id="cd18091">
    <property type="entry name" value="SpoU-like_TRM3-like"/>
    <property type="match status" value="1"/>
</dbReference>
<organism evidence="14 15">
    <name type="scientific">Holothuria leucospilota</name>
    <name type="common">Black long sea cucumber</name>
    <name type="synonym">Mertensiothuria leucospilota</name>
    <dbReference type="NCBI Taxonomy" id="206669"/>
    <lineage>
        <taxon>Eukaryota</taxon>
        <taxon>Metazoa</taxon>
        <taxon>Echinodermata</taxon>
        <taxon>Eleutherozoa</taxon>
        <taxon>Echinozoa</taxon>
        <taxon>Holothuroidea</taxon>
        <taxon>Aspidochirotacea</taxon>
        <taxon>Aspidochirotida</taxon>
        <taxon>Holothuriidae</taxon>
        <taxon>Holothuria</taxon>
    </lineage>
</organism>
<dbReference type="EMBL" id="JAIZAY010000003">
    <property type="protein sequence ID" value="KAJ8045438.1"/>
    <property type="molecule type" value="Genomic_DNA"/>
</dbReference>
<evidence type="ECO:0000256" key="9">
    <source>
        <dbReference type="ARBA" id="ARBA00093594"/>
    </source>
</evidence>
<dbReference type="InterPro" id="IPR001537">
    <property type="entry name" value="SpoU_MeTrfase"/>
</dbReference>
<dbReference type="EC" id="2.1.1.34" evidence="9"/>
<evidence type="ECO:0000256" key="2">
    <source>
        <dbReference type="ARBA" id="ARBA00022603"/>
    </source>
</evidence>
<dbReference type="Pfam" id="PF25050">
    <property type="entry name" value="TARBP1"/>
    <property type="match status" value="1"/>
</dbReference>
<sequence>MASLLIKDLLERKEGNSLNFIKRACIIALELFKNEKHFNEENTKKSFLKQGKESAVCDLLDLISGLSLKTEFKDLKTVQELQSILDVICYPVLSVHWESSTPLLHDGYHEGVKEFHSVCKLTATILLKDFDSEFARVIIGKIRTAVLHCLEDAHSVGTKVGPDQDEGSTTGSSPADTNFTIFSALEILEYLLSLMPQPALSDLVTQGWYSELTANAIDILESGEPVVCARLCSIIMRKGVTSEETVRQVWSKVVSMHRKTLLDNRVSKDARGNIYLVLCSLVDIFLPIGSKQSCFYFDLSFWDIIRQGLLHHQDPLTRKRAVFLLRRTIAVVSSQEKILHINQDTDQSGAGNDGIGLFSWDPKDAEMYLKVWNDFFLLYEALDEVQIHVVQPVLPKWSNLVRAAYRNDSGAVYLHTSWLTILLERSFKHESRTITRWGVEQALRLDTEKLPLMSQGGDKFIFGPLLNVLREDYLYMRSEASSLENCPQSACQFDVLITGILNQLSLEKKKDFLRCLCDSICHLMWGPVPLTLITEILSKLPSCPAWGINQLHGFRELLQSSVAVFPVAFRSCIQMFLTMASLKFVDYATVSLQEFFTLLAALNTPGPLKRGEQIWTQVCCWLNESSYFSNQTPDSSSNETFPKELKMVLKGNDSVLDDDSIIHDVEVKRLALQTLILLDIQNQLRGEEKLLSHSQQSLFDFLTIPLQEVLLTVGSHIYTPTGKADRAVQILTTMVTSILDTSVSFLEDPAAADLSSLLCSSIEEIFTYLKRRLLSMDASKISCVDKVQIYVDFLTAIDRYSFNESHGTSTTVKKIQAEIAKFKHSLMTDNQRVLMESVDPQSPQELFSAYVAMAMVAWRLQHSQGSEDMFKNQELFSRILCLQINSLHKSKQFPGEKKGNTGRLIGTFIGSKWRCIQLFIEAGHVTIEYDTVLRKCIDELSLVPDVHSKLVVDCAAVLVRKLASDSPALCCEALTAAWCSVMDFYRNKGFWHHYIAFVQMTFQIELLSEGQDSQIFETICKFADFILDKGESRLGLVNLVISHICCIWHRLLTDDRYIPAVIKAATNYLDFLKRAVLFGLLRKEGRLREEILVYLSLNERLGSLKDQLRTTSHERDPALVRVSVINLLIRIGEVRSKESQAFLVAFLESLIKEEIAITPKKKCYVINSQVHRIKQRIWQAFLGIVNYIPEEHASHLFQLILAQLANENQSSAKHMMEWLVVLMIHKFPSTIGQFWARLDEMIRESRTGFSPILIIISHLGSVQATKEDKVSLYCKAVPILFPWSMAPTVSLRVQSQVSLYKIWLDCKKEGLTEVLEKFPGLDSSMQYNETRGSAITNKMEGNFFLKDFHPLLDYSMETIFQTLPYLTMVIEDELVLPEMFLQDSPEMWRDGSVTSVPLFNKRSVLKSAAKLGKAAGNSKLVIPGSSVDLNVVDFKEKSVPIGGDVQKKITPLREELAPGLDDSESVREEKRGQLVVVATLVDRMPNLGGLCRTSEIFGVEKLVIGRAQYLEDKSFLGLSVTAEKWLPMKEVRPSELKDYLTEMRHHGYTLVGVEQTANSIVMSEYQFPIKTLLLLGNERTGIPVELIHHLDVCVEIPQLGYIRSLNVHVSGALMIWEYTKQRMLGL</sequence>
<evidence type="ECO:0000313" key="15">
    <source>
        <dbReference type="Proteomes" id="UP001152320"/>
    </source>
</evidence>